<feature type="non-terminal residue" evidence="1">
    <location>
        <position position="30"/>
    </location>
</feature>
<evidence type="ECO:0000313" key="1">
    <source>
        <dbReference type="EMBL" id="SVD74214.1"/>
    </source>
</evidence>
<gene>
    <name evidence="1" type="ORF">METZ01_LOCUS427068</name>
</gene>
<dbReference type="EMBL" id="UINC01170258">
    <property type="protein sequence ID" value="SVD74214.1"/>
    <property type="molecule type" value="Genomic_DNA"/>
</dbReference>
<reference evidence="1" key="1">
    <citation type="submission" date="2018-05" db="EMBL/GenBank/DDBJ databases">
        <authorList>
            <person name="Lanie J.A."/>
            <person name="Ng W.-L."/>
            <person name="Kazmierczak K.M."/>
            <person name="Andrzejewski T.M."/>
            <person name="Davidsen T.M."/>
            <person name="Wayne K.J."/>
            <person name="Tettelin H."/>
            <person name="Glass J.I."/>
            <person name="Rusch D."/>
            <person name="Podicherti R."/>
            <person name="Tsui H.-C.T."/>
            <person name="Winkler M.E."/>
        </authorList>
    </citation>
    <scope>NUCLEOTIDE SEQUENCE</scope>
</reference>
<name>A0A382XTK1_9ZZZZ</name>
<organism evidence="1">
    <name type="scientific">marine metagenome</name>
    <dbReference type="NCBI Taxonomy" id="408172"/>
    <lineage>
        <taxon>unclassified sequences</taxon>
        <taxon>metagenomes</taxon>
        <taxon>ecological metagenomes</taxon>
    </lineage>
</organism>
<proteinExistence type="predicted"/>
<dbReference type="AlphaFoldDB" id="A0A382XTK1"/>
<protein>
    <submittedName>
        <fullName evidence="1">Uncharacterized protein</fullName>
    </submittedName>
</protein>
<accession>A0A382XTK1</accession>
<sequence>MTSLSFSRRKFLITTALAFPYVATRSWAKS</sequence>